<dbReference type="CDD" id="cd09941">
    <property type="entry name" value="SH2_Grb2_like"/>
    <property type="match status" value="1"/>
</dbReference>
<dbReference type="Proteomes" id="UP000812440">
    <property type="component" value="Chromosome 4"/>
</dbReference>
<dbReference type="Gene3D" id="2.30.30.40">
    <property type="entry name" value="SH3 Domains"/>
    <property type="match status" value="2"/>
</dbReference>
<dbReference type="InterPro" id="IPR000980">
    <property type="entry name" value="SH2"/>
</dbReference>
<dbReference type="AlphaFoldDB" id="A0A8T2IWK5"/>
<dbReference type="InterPro" id="IPR043539">
    <property type="entry name" value="Grb2-like"/>
</dbReference>
<dbReference type="OrthoDB" id="10255964at2759"/>
<feature type="region of interest" description="Disordered" evidence="5">
    <location>
        <begin position="142"/>
        <end position="188"/>
    </location>
</feature>
<accession>A0A8T2IWK5</accession>
<dbReference type="SMART" id="SM00326">
    <property type="entry name" value="SH3"/>
    <property type="match status" value="2"/>
</dbReference>
<dbReference type="PRINTS" id="PR00452">
    <property type="entry name" value="SH3DOMAIN"/>
</dbReference>
<keyword evidence="9" id="KW-1185">Reference proteome</keyword>
<feature type="domain" description="SH3" evidence="7">
    <location>
        <begin position="1"/>
        <end position="51"/>
    </location>
</feature>
<evidence type="ECO:0000256" key="2">
    <source>
        <dbReference type="ARBA" id="ARBA00022999"/>
    </source>
</evidence>
<dbReference type="SUPFAM" id="SSF55550">
    <property type="entry name" value="SH2 domain"/>
    <property type="match status" value="1"/>
</dbReference>
<dbReference type="Gene3D" id="3.30.505.10">
    <property type="entry name" value="SH2 domain"/>
    <property type="match status" value="1"/>
</dbReference>
<gene>
    <name evidence="8" type="ORF">GDO86_007442</name>
</gene>
<evidence type="ECO:0000313" key="8">
    <source>
        <dbReference type="EMBL" id="KAG8436342.1"/>
    </source>
</evidence>
<keyword evidence="2 3" id="KW-0727">SH2 domain</keyword>
<name>A0A8T2IWK5_9PIPI</name>
<dbReference type="SMART" id="SM00252">
    <property type="entry name" value="SH2"/>
    <property type="match status" value="1"/>
</dbReference>
<dbReference type="Pfam" id="PF00017">
    <property type="entry name" value="SH2"/>
    <property type="match status" value="1"/>
</dbReference>
<sequence length="285" mass="32693">MYEFNASGEDELSFKKGDVVKILGYDENWYKAELHGCEGYVPKNYIQVHFPRWYCENISRGEAESILIGRYLGAFIIRASQTSKGEFSISVRHEEDVQHFKVMRDNRGNYFLWTEKFKSINKLVEYYKSASISRQKEIFLQDDGESQKPTSDLRLAGGTSAGKLTPTTSQRKNLEPTRDQFTCPKSPSGFSEVLHPNPMGQADGECNKTQKTHSNMQWQQASPASQRIRKVKALYDFQALEPDELGFKHSDIIEVLDYSDASWWMGRLGERVGLFPSNYVAIINR</sequence>
<protein>
    <recommendedName>
        <fullName evidence="10">GRB2-related adaptor protein 2</fullName>
    </recommendedName>
</protein>
<proteinExistence type="predicted"/>
<dbReference type="InterPro" id="IPR001452">
    <property type="entry name" value="SH3_domain"/>
</dbReference>
<evidence type="ECO:0008006" key="10">
    <source>
        <dbReference type="Google" id="ProtNLM"/>
    </source>
</evidence>
<dbReference type="Pfam" id="PF00018">
    <property type="entry name" value="SH3_1"/>
    <property type="match status" value="2"/>
</dbReference>
<organism evidence="8 9">
    <name type="scientific">Hymenochirus boettgeri</name>
    <name type="common">Congo dwarf clawed frog</name>
    <dbReference type="NCBI Taxonomy" id="247094"/>
    <lineage>
        <taxon>Eukaryota</taxon>
        <taxon>Metazoa</taxon>
        <taxon>Chordata</taxon>
        <taxon>Craniata</taxon>
        <taxon>Vertebrata</taxon>
        <taxon>Euteleostomi</taxon>
        <taxon>Amphibia</taxon>
        <taxon>Batrachia</taxon>
        <taxon>Anura</taxon>
        <taxon>Pipoidea</taxon>
        <taxon>Pipidae</taxon>
        <taxon>Pipinae</taxon>
        <taxon>Hymenochirus</taxon>
    </lineage>
</organism>
<keyword evidence="1 4" id="KW-0728">SH3 domain</keyword>
<dbReference type="PANTHER" id="PTHR46037">
    <property type="entry name" value="PROTEIN ENHANCER OF SEVENLESS 2B"/>
    <property type="match status" value="1"/>
</dbReference>
<evidence type="ECO:0000259" key="7">
    <source>
        <dbReference type="PROSITE" id="PS50002"/>
    </source>
</evidence>
<dbReference type="EMBL" id="JAACNH010000007">
    <property type="protein sequence ID" value="KAG8436342.1"/>
    <property type="molecule type" value="Genomic_DNA"/>
</dbReference>
<dbReference type="InterPro" id="IPR036860">
    <property type="entry name" value="SH2_dom_sf"/>
</dbReference>
<evidence type="ECO:0000256" key="3">
    <source>
        <dbReference type="PROSITE-ProRule" id="PRU00191"/>
    </source>
</evidence>
<evidence type="ECO:0000259" key="6">
    <source>
        <dbReference type="PROSITE" id="PS50001"/>
    </source>
</evidence>
<evidence type="ECO:0000256" key="4">
    <source>
        <dbReference type="PROSITE-ProRule" id="PRU00192"/>
    </source>
</evidence>
<evidence type="ECO:0000256" key="5">
    <source>
        <dbReference type="SAM" id="MobiDB-lite"/>
    </source>
</evidence>
<feature type="domain" description="SH3" evidence="7">
    <location>
        <begin position="226"/>
        <end position="285"/>
    </location>
</feature>
<feature type="domain" description="SH2" evidence="6">
    <location>
        <begin position="53"/>
        <end position="150"/>
    </location>
</feature>
<dbReference type="FunFam" id="2.30.30.40:FF:000072">
    <property type="entry name" value="Unconventional Myosin IB"/>
    <property type="match status" value="1"/>
</dbReference>
<dbReference type="PRINTS" id="PR00401">
    <property type="entry name" value="SH2DOMAIN"/>
</dbReference>
<dbReference type="InterPro" id="IPR036028">
    <property type="entry name" value="SH3-like_dom_sf"/>
</dbReference>
<dbReference type="PROSITE" id="PS50002">
    <property type="entry name" value="SH3"/>
    <property type="match status" value="2"/>
</dbReference>
<reference evidence="8" key="1">
    <citation type="thesis" date="2020" institute="ProQuest LLC" country="789 East Eisenhower Parkway, Ann Arbor, MI, USA">
        <title>Comparative Genomics and Chromosome Evolution.</title>
        <authorList>
            <person name="Mudd A.B."/>
        </authorList>
    </citation>
    <scope>NUCLEOTIDE SEQUENCE</scope>
    <source>
        <strain evidence="8">Female2</strain>
        <tissue evidence="8">Blood</tissue>
    </source>
</reference>
<evidence type="ECO:0000256" key="1">
    <source>
        <dbReference type="ARBA" id="ARBA00022443"/>
    </source>
</evidence>
<dbReference type="SUPFAM" id="SSF50044">
    <property type="entry name" value="SH3-domain"/>
    <property type="match status" value="2"/>
</dbReference>
<comment type="caution">
    <text evidence="8">The sequence shown here is derived from an EMBL/GenBank/DDBJ whole genome shotgun (WGS) entry which is preliminary data.</text>
</comment>
<evidence type="ECO:0000313" key="9">
    <source>
        <dbReference type="Proteomes" id="UP000812440"/>
    </source>
</evidence>
<dbReference type="PROSITE" id="PS50001">
    <property type="entry name" value="SH2"/>
    <property type="match status" value="1"/>
</dbReference>
<feature type="compositionally biased region" description="Polar residues" evidence="5">
    <location>
        <begin position="179"/>
        <end position="188"/>
    </location>
</feature>